<name>A0A554XH43_9BURK</name>
<keyword evidence="3" id="KW-0175">Coiled coil</keyword>
<dbReference type="InterPro" id="IPR038161">
    <property type="entry name" value="VirB9/CagX/TrbG_C_sf"/>
</dbReference>
<evidence type="ECO:0000313" key="6">
    <source>
        <dbReference type="Proteomes" id="UP000318294"/>
    </source>
</evidence>
<dbReference type="Gene3D" id="2.60.40.2500">
    <property type="match status" value="1"/>
</dbReference>
<evidence type="ECO:0000256" key="4">
    <source>
        <dbReference type="SAM" id="SignalP"/>
    </source>
</evidence>
<dbReference type="Pfam" id="PF03524">
    <property type="entry name" value="CagX"/>
    <property type="match status" value="1"/>
</dbReference>
<feature type="signal peptide" evidence="4">
    <location>
        <begin position="1"/>
        <end position="19"/>
    </location>
</feature>
<gene>
    <name evidence="5" type="ORF">Tchar_00931</name>
</gene>
<feature type="coiled-coil region" evidence="3">
    <location>
        <begin position="176"/>
        <end position="217"/>
    </location>
</feature>
<comment type="similarity">
    <text evidence="1">Belongs to the TrbG/VirB9 family.</text>
</comment>
<keyword evidence="6" id="KW-1185">Reference proteome</keyword>
<keyword evidence="2 4" id="KW-0732">Signal</keyword>
<comment type="caution">
    <text evidence="5">The sequence shown here is derived from an EMBL/GenBank/DDBJ whole genome shotgun (WGS) entry which is preliminary data.</text>
</comment>
<sequence>MKKILVSTIAALVGAIAFANVPTQTVTPPPFDNLPAAKEPAGGAKLSPRDRAALEAYKKWEQTGTADALVGENGEIRYPYDFSRPTVTCAPLHVCTIRLIPGETITSIALGDTVRWLVQQTTAGDRPVIFLKPTQGGISTNLAVTTDAGRLYYLHVVASAKEYTPIVGFYDPADMLRKQTAEAREIERLKKQLQAAEESARLAREEAERRAREHKERTVVAEGPAAEFDPTKLDFSMRCEANSRAAREFVPTQVFATKTHTFIQLPDSLEGKEIPAVFRKSGAQLQLLNVRRSGSYLVVDGTPNEISLALDVGSNARVVDCVRK</sequence>
<dbReference type="EMBL" id="VJON01000010">
    <property type="protein sequence ID" value="TSE35142.1"/>
    <property type="molecule type" value="Genomic_DNA"/>
</dbReference>
<protein>
    <submittedName>
        <fullName evidence="5">P-type conjugative transfer protein TrbG</fullName>
    </submittedName>
</protein>
<dbReference type="Proteomes" id="UP000318294">
    <property type="component" value="Unassembled WGS sequence"/>
</dbReference>
<dbReference type="RefSeq" id="WP_144327919.1">
    <property type="nucleotide sequence ID" value="NZ_VJON01000010.1"/>
</dbReference>
<evidence type="ECO:0000313" key="5">
    <source>
        <dbReference type="EMBL" id="TSE35142.1"/>
    </source>
</evidence>
<dbReference type="InterPro" id="IPR010258">
    <property type="entry name" value="Conjugal_tfr_TrbG/VirB9/CagX"/>
</dbReference>
<organism evidence="5 6">
    <name type="scientific">Tepidimonas charontis</name>
    <dbReference type="NCBI Taxonomy" id="2267262"/>
    <lineage>
        <taxon>Bacteria</taxon>
        <taxon>Pseudomonadati</taxon>
        <taxon>Pseudomonadota</taxon>
        <taxon>Betaproteobacteria</taxon>
        <taxon>Burkholderiales</taxon>
        <taxon>Tepidimonas</taxon>
    </lineage>
</organism>
<dbReference type="InterPro" id="IPR033645">
    <property type="entry name" value="VirB9/CagX/TrbG_C"/>
</dbReference>
<dbReference type="AlphaFoldDB" id="A0A554XH43"/>
<reference evidence="5 6" key="1">
    <citation type="submission" date="2019-07" db="EMBL/GenBank/DDBJ databases">
        <title>Tepidimonas charontis SPSP-6 draft genome.</title>
        <authorList>
            <person name="Da Costa M.S."/>
            <person name="Froufe H.J.C."/>
            <person name="Egas C."/>
            <person name="Albuquerque L."/>
        </authorList>
    </citation>
    <scope>NUCLEOTIDE SEQUENCE [LARGE SCALE GENOMIC DNA]</scope>
    <source>
        <strain evidence="5 6">SPSP-6</strain>
    </source>
</reference>
<dbReference type="CDD" id="cd06911">
    <property type="entry name" value="VirB9_CagX_TrbG"/>
    <property type="match status" value="1"/>
</dbReference>
<evidence type="ECO:0000256" key="2">
    <source>
        <dbReference type="ARBA" id="ARBA00022729"/>
    </source>
</evidence>
<proteinExistence type="inferred from homology"/>
<evidence type="ECO:0000256" key="3">
    <source>
        <dbReference type="SAM" id="Coils"/>
    </source>
</evidence>
<accession>A0A554XH43</accession>
<evidence type="ECO:0000256" key="1">
    <source>
        <dbReference type="ARBA" id="ARBA00006135"/>
    </source>
</evidence>
<dbReference type="OrthoDB" id="5357875at2"/>
<feature type="chain" id="PRO_5022108637" evidence="4">
    <location>
        <begin position="20"/>
        <end position="324"/>
    </location>
</feature>